<dbReference type="Gene3D" id="3.40.720.10">
    <property type="entry name" value="Alkaline Phosphatase, subunit A"/>
    <property type="match status" value="1"/>
</dbReference>
<evidence type="ECO:0000313" key="4">
    <source>
        <dbReference type="Proteomes" id="UP000515344"/>
    </source>
</evidence>
<dbReference type="EMBL" id="CP060007">
    <property type="protein sequence ID" value="QNA45815.1"/>
    <property type="molecule type" value="Genomic_DNA"/>
</dbReference>
<gene>
    <name evidence="3" type="ORF">H4075_06355</name>
</gene>
<dbReference type="KEGG" id="lacs:H4075_06355"/>
<evidence type="ECO:0000259" key="2">
    <source>
        <dbReference type="Pfam" id="PF00884"/>
    </source>
</evidence>
<evidence type="ECO:0000313" key="3">
    <source>
        <dbReference type="EMBL" id="QNA45815.1"/>
    </source>
</evidence>
<feature type="transmembrane region" description="Helical" evidence="1">
    <location>
        <begin position="75"/>
        <end position="93"/>
    </location>
</feature>
<reference evidence="4" key="1">
    <citation type="submission" date="2020-08" db="EMBL/GenBank/DDBJ databases">
        <title>Lacibacter sp. S13-6-6 genome sequencing.</title>
        <authorList>
            <person name="Jin L."/>
        </authorList>
    </citation>
    <scope>NUCLEOTIDE SEQUENCE [LARGE SCALE GENOMIC DNA]</scope>
    <source>
        <strain evidence="4">S13-6-6</strain>
    </source>
</reference>
<keyword evidence="1" id="KW-0472">Membrane</keyword>
<dbReference type="InterPro" id="IPR000917">
    <property type="entry name" value="Sulfatase_N"/>
</dbReference>
<keyword evidence="4" id="KW-1185">Reference proteome</keyword>
<sequence>MSRAATLLIGYFSKGIRYSVFITLPLFFILDALNQFPGWIPSRSAFEVFLLIFAALLLVYKLVRFVFSPEKSQIVLVWVVVIYLFFKTIKDWLVVKAAMKLFTSYSMYLTLLFVLTVLLLVGLRKMKTAAASKLTGYLSFVFLVVCLFELSQLLFTITNKRATPFKTAEIKFTDLADTTYPDVYVLQLDEYAGLHTLGKIFRASNQKFVDDLAARRFHVVKSPNSNYNGTAFSVLSLLNMGYIEGLNRDEIASAVAYNKSVAAINKNLLMPFFRENGYRISNHSFFDIDKTESLDYLFLPIKKRLMLDKTFGSVLTNDLLCSINSNSFHFLINDFPAKIDNYNQEVIKRSHETIQTTKGRVFMFAHLMMPHAPYLRDSSGNLKNIGEAYRESNKGLNSASYLQYSNYSNTVVLEMIDLIKARRPNSVIVLLSDHGLRNIKNANSKYHEFNNFVAIYSPQQTQYQIPDSLCTVNVFRYILNSHFGQNFPLLENKMVNVNITKADEAARY</sequence>
<feature type="transmembrane region" description="Helical" evidence="1">
    <location>
        <begin position="105"/>
        <end position="123"/>
    </location>
</feature>
<dbReference type="Proteomes" id="UP000515344">
    <property type="component" value="Chromosome"/>
</dbReference>
<accession>A0A7G5XK12</accession>
<keyword evidence="1" id="KW-1133">Transmembrane helix</keyword>
<dbReference type="GO" id="GO:0016787">
    <property type="term" value="F:hydrolase activity"/>
    <property type="evidence" value="ECO:0007669"/>
    <property type="project" value="UniProtKB-KW"/>
</dbReference>
<dbReference type="Pfam" id="PF00884">
    <property type="entry name" value="Sulfatase"/>
    <property type="match status" value="1"/>
</dbReference>
<organism evidence="3 4">
    <name type="scientific">Lacibacter sediminis</name>
    <dbReference type="NCBI Taxonomy" id="2760713"/>
    <lineage>
        <taxon>Bacteria</taxon>
        <taxon>Pseudomonadati</taxon>
        <taxon>Bacteroidota</taxon>
        <taxon>Chitinophagia</taxon>
        <taxon>Chitinophagales</taxon>
        <taxon>Chitinophagaceae</taxon>
        <taxon>Lacibacter</taxon>
    </lineage>
</organism>
<dbReference type="RefSeq" id="WP_182805198.1">
    <property type="nucleotide sequence ID" value="NZ_CP060007.1"/>
</dbReference>
<dbReference type="AlphaFoldDB" id="A0A7G5XK12"/>
<proteinExistence type="predicted"/>
<dbReference type="SUPFAM" id="SSF53649">
    <property type="entry name" value="Alkaline phosphatase-like"/>
    <property type="match status" value="1"/>
</dbReference>
<feature type="transmembrane region" description="Helical" evidence="1">
    <location>
        <begin position="135"/>
        <end position="155"/>
    </location>
</feature>
<keyword evidence="1" id="KW-0812">Transmembrane</keyword>
<feature type="transmembrane region" description="Helical" evidence="1">
    <location>
        <begin position="45"/>
        <end position="63"/>
    </location>
</feature>
<keyword evidence="3" id="KW-0378">Hydrolase</keyword>
<feature type="domain" description="Sulfatase N-terminal" evidence="2">
    <location>
        <begin position="265"/>
        <end position="438"/>
    </location>
</feature>
<name>A0A7G5XK12_9BACT</name>
<feature type="transmembrane region" description="Helical" evidence="1">
    <location>
        <begin position="15"/>
        <end position="33"/>
    </location>
</feature>
<protein>
    <submittedName>
        <fullName evidence="3">Sulfatase-like hydrolase/transferase</fullName>
    </submittedName>
</protein>
<dbReference type="InterPro" id="IPR017850">
    <property type="entry name" value="Alkaline_phosphatase_core_sf"/>
</dbReference>
<evidence type="ECO:0000256" key="1">
    <source>
        <dbReference type="SAM" id="Phobius"/>
    </source>
</evidence>